<dbReference type="PANTHER" id="PTHR23502:SF186">
    <property type="entry name" value="MAJOR FACILITATOR SUPERFAMILY (MFS) PROFILE DOMAIN-CONTAINING PROTEIN"/>
    <property type="match status" value="1"/>
</dbReference>
<evidence type="ECO:0000256" key="12">
    <source>
        <dbReference type="SAM" id="MobiDB-lite"/>
    </source>
</evidence>
<dbReference type="InterPro" id="IPR020846">
    <property type="entry name" value="MFS_dom"/>
</dbReference>
<feature type="transmembrane region" description="Helical" evidence="13">
    <location>
        <begin position="421"/>
        <end position="439"/>
    </location>
</feature>
<evidence type="ECO:0000313" key="16">
    <source>
        <dbReference type="Proteomes" id="UP000016931"/>
    </source>
</evidence>
<feature type="transmembrane region" description="Helical" evidence="13">
    <location>
        <begin position="364"/>
        <end position="383"/>
    </location>
</feature>
<dbReference type="AlphaFoldDB" id="N1QLN0"/>
<dbReference type="CDD" id="cd17323">
    <property type="entry name" value="MFS_Tpo1_MDR_like"/>
    <property type="match status" value="1"/>
</dbReference>
<dbReference type="RefSeq" id="XP_016764744.1">
    <property type="nucleotide sequence ID" value="XM_016909391.1"/>
</dbReference>
<dbReference type="InterPro" id="IPR036259">
    <property type="entry name" value="MFS_trans_sf"/>
</dbReference>
<dbReference type="PANTHER" id="PTHR23502">
    <property type="entry name" value="MAJOR FACILITATOR SUPERFAMILY"/>
    <property type="match status" value="1"/>
</dbReference>
<evidence type="ECO:0000256" key="5">
    <source>
        <dbReference type="ARBA" id="ARBA00022989"/>
    </source>
</evidence>
<dbReference type="SUPFAM" id="SSF103473">
    <property type="entry name" value="MFS general substrate transporter"/>
    <property type="match status" value="1"/>
</dbReference>
<feature type="compositionally biased region" description="Polar residues" evidence="12">
    <location>
        <begin position="544"/>
        <end position="553"/>
    </location>
</feature>
<comment type="function">
    <text evidence="9">MFS transporter; part of the gene cluster that mediates the biosynthesis of cercosporin, a light-activated, non-host-selective toxin. The perylenequinone chromophore of cercosporin absorbs light energy to attain an electronically-activated triplet state and produces active oxygen species such as the hydroxyl radical, superoxide, hydrogen peroxide or singlet oxygen upon reaction with oxygen molecules. These reactive oxygen species cause damage to various cellular components including lipids, proteins and nucleic acids. Responsible for secretion and accumulation of cercosporin, but does not play any roles in self-protection against the toxicity of cercosporin.</text>
</comment>
<protein>
    <recommendedName>
        <fullName evidence="10">Cercosporin MFS transporter CTB4</fullName>
    </recommendedName>
    <alternativeName>
        <fullName evidence="11">Cercosporin toxin biosynthesis cluster protein 4</fullName>
    </alternativeName>
</protein>
<dbReference type="eggNOG" id="KOG0255">
    <property type="taxonomic scope" value="Eukaryota"/>
</dbReference>
<organism evidence="15 16">
    <name type="scientific">Sphaerulina musiva (strain SO2202)</name>
    <name type="common">Poplar stem canker fungus</name>
    <name type="synonym">Septoria musiva</name>
    <dbReference type="NCBI Taxonomy" id="692275"/>
    <lineage>
        <taxon>Eukaryota</taxon>
        <taxon>Fungi</taxon>
        <taxon>Dikarya</taxon>
        <taxon>Ascomycota</taxon>
        <taxon>Pezizomycotina</taxon>
        <taxon>Dothideomycetes</taxon>
        <taxon>Dothideomycetidae</taxon>
        <taxon>Mycosphaerellales</taxon>
        <taxon>Mycosphaerellaceae</taxon>
        <taxon>Sphaerulina</taxon>
    </lineage>
</organism>
<evidence type="ECO:0000256" key="8">
    <source>
        <dbReference type="ARBA" id="ARBA00038459"/>
    </source>
</evidence>
<dbReference type="InterPro" id="IPR011701">
    <property type="entry name" value="MFS"/>
</dbReference>
<keyword evidence="3" id="KW-1003">Cell membrane</keyword>
<feature type="transmembrane region" description="Helical" evidence="13">
    <location>
        <begin position="85"/>
        <end position="109"/>
    </location>
</feature>
<accession>N1QLN0</accession>
<dbReference type="GO" id="GO:0022857">
    <property type="term" value="F:transmembrane transporter activity"/>
    <property type="evidence" value="ECO:0007669"/>
    <property type="project" value="InterPro"/>
</dbReference>
<evidence type="ECO:0000256" key="2">
    <source>
        <dbReference type="ARBA" id="ARBA00022448"/>
    </source>
</evidence>
<comment type="similarity">
    <text evidence="7">Belongs to the major facilitator superfamily. CAR1 family.</text>
</comment>
<reference evidence="15 16" key="1">
    <citation type="journal article" date="2012" name="PLoS Pathog.">
        <title>Diverse lifestyles and strategies of plant pathogenesis encoded in the genomes of eighteen Dothideomycetes fungi.</title>
        <authorList>
            <person name="Ohm R.A."/>
            <person name="Feau N."/>
            <person name="Henrissat B."/>
            <person name="Schoch C.L."/>
            <person name="Horwitz B.A."/>
            <person name="Barry K.W."/>
            <person name="Condon B.J."/>
            <person name="Copeland A.C."/>
            <person name="Dhillon B."/>
            <person name="Glaser F."/>
            <person name="Hesse C.N."/>
            <person name="Kosti I."/>
            <person name="LaButti K."/>
            <person name="Lindquist E.A."/>
            <person name="Lucas S."/>
            <person name="Salamov A.A."/>
            <person name="Bradshaw R.E."/>
            <person name="Ciuffetti L."/>
            <person name="Hamelin R.C."/>
            <person name="Kema G.H.J."/>
            <person name="Lawrence C."/>
            <person name="Scott J.A."/>
            <person name="Spatafora J.W."/>
            <person name="Turgeon B.G."/>
            <person name="de Wit P.J.G.M."/>
            <person name="Zhong S."/>
            <person name="Goodwin S.B."/>
            <person name="Grigoriev I.V."/>
        </authorList>
    </citation>
    <scope>NUCLEOTIDE SEQUENCE [LARGE SCALE GENOMIC DNA]</scope>
    <source>
        <strain evidence="15 16">SO2202</strain>
    </source>
</reference>
<evidence type="ECO:0000256" key="13">
    <source>
        <dbReference type="SAM" id="Phobius"/>
    </source>
</evidence>
<feature type="transmembrane region" description="Helical" evidence="13">
    <location>
        <begin position="147"/>
        <end position="168"/>
    </location>
</feature>
<dbReference type="GO" id="GO:0005886">
    <property type="term" value="C:plasma membrane"/>
    <property type="evidence" value="ECO:0007669"/>
    <property type="project" value="UniProtKB-SubCell"/>
</dbReference>
<comment type="similarity">
    <text evidence="8">Belongs to the major facilitator superfamily. DHA1 family. Polyamines/proton antiporter (TC 2.A.1.2.16) subfamily.</text>
</comment>
<evidence type="ECO:0000259" key="14">
    <source>
        <dbReference type="PROSITE" id="PS50850"/>
    </source>
</evidence>
<dbReference type="GeneID" id="27906528"/>
<evidence type="ECO:0000256" key="3">
    <source>
        <dbReference type="ARBA" id="ARBA00022475"/>
    </source>
</evidence>
<dbReference type="OrthoDB" id="6770063at2759"/>
<keyword evidence="5 13" id="KW-1133">Transmembrane helix</keyword>
<keyword evidence="4 13" id="KW-0812">Transmembrane</keyword>
<dbReference type="FunFam" id="1.20.1250.20:FF:000011">
    <property type="entry name" value="MFS multidrug transporter, putative"/>
    <property type="match status" value="1"/>
</dbReference>
<dbReference type="OMA" id="CYITAIA"/>
<proteinExistence type="inferred from homology"/>
<evidence type="ECO:0000256" key="7">
    <source>
        <dbReference type="ARBA" id="ARBA00038347"/>
    </source>
</evidence>
<dbReference type="HOGENOM" id="CLU_008455_11_2_1"/>
<evidence type="ECO:0000256" key="6">
    <source>
        <dbReference type="ARBA" id="ARBA00023136"/>
    </source>
</evidence>
<feature type="transmembrane region" description="Helical" evidence="13">
    <location>
        <begin position="180"/>
        <end position="198"/>
    </location>
</feature>
<feature type="transmembrane region" description="Helical" evidence="13">
    <location>
        <begin position="389"/>
        <end position="414"/>
    </location>
</feature>
<dbReference type="Proteomes" id="UP000016931">
    <property type="component" value="Unassembled WGS sequence"/>
</dbReference>
<dbReference type="Gene3D" id="1.20.1250.20">
    <property type="entry name" value="MFS general substrate transporter like domains"/>
    <property type="match status" value="1"/>
</dbReference>
<feature type="domain" description="Major facilitator superfamily (MFS) profile" evidence="14">
    <location>
        <begin position="55"/>
        <end position="483"/>
    </location>
</feature>
<feature type="transmembrane region" description="Helical" evidence="13">
    <location>
        <begin position="121"/>
        <end position="141"/>
    </location>
</feature>
<keyword evidence="16" id="KW-1185">Reference proteome</keyword>
<sequence>MEALERMLSRPTAKPYRSKNVPNTQIHLNSSGHLDFSPVGDIENPKNWSPARRWYITIVSICLVISSTFASSSPSGCVNSIASHFNISVLAANLVTTLFLLGYCFGPLLWAPLSEYYGRRWIFYGTYICYVIFTFLCAFTPTFGGLLVGRFLTGTFASAALSNVPGVLADLWPPIERGNALCVFSMMTFAGPALGPVVSGFLELTKDWRWAFYVLLWLGGITLVPMLTIPETLPAQVLVNKAKRIRRAQIQGYENVQAPREANGQKLGTIFRITLTRPWIILFDPISFLIAIYLSIVYALLYMSFTIYPIVFQQKRGWNSGVGELPLIGFLVGAFVAGGIVFYESTFATKKMAAGIPRAPEDRMPLAMIGGILFPVTMFWFAWSANYNSVPWIVPTLAGTFLSTSIVLVFVSYLSYLADTYMMYAASAIAANTVCRSALGAVSPLFTEQMFDAMGVGGAGSLIGGVAVLLAPIPFIFYRYGAKIRSRSKFAPTESAIPQKPTTEMDQEQGRIELPTSRSGHSSSDEEKPGDYPGSGGDLDKQSNTDLENQSNTDPEEQAPRTNRGAPPKDPYLDATGLEEAE</sequence>
<evidence type="ECO:0000256" key="11">
    <source>
        <dbReference type="ARBA" id="ARBA00077167"/>
    </source>
</evidence>
<feature type="transmembrane region" description="Helical" evidence="13">
    <location>
        <begin position="54"/>
        <end position="73"/>
    </location>
</feature>
<keyword evidence="2" id="KW-0813">Transport</keyword>
<feature type="transmembrane region" description="Helical" evidence="13">
    <location>
        <begin position="210"/>
        <end position="229"/>
    </location>
</feature>
<feature type="transmembrane region" description="Helical" evidence="13">
    <location>
        <begin position="279"/>
        <end position="305"/>
    </location>
</feature>
<feature type="transmembrane region" description="Helical" evidence="13">
    <location>
        <begin position="459"/>
        <end position="480"/>
    </location>
</feature>
<evidence type="ECO:0000313" key="15">
    <source>
        <dbReference type="EMBL" id="EMF16623.1"/>
    </source>
</evidence>
<evidence type="ECO:0000256" key="9">
    <source>
        <dbReference type="ARBA" id="ARBA00053977"/>
    </source>
</evidence>
<feature type="transmembrane region" description="Helical" evidence="13">
    <location>
        <begin position="325"/>
        <end position="343"/>
    </location>
</feature>
<gene>
    <name evidence="15" type="ORF">SEPMUDRAFT_56176</name>
</gene>
<feature type="region of interest" description="Disordered" evidence="12">
    <location>
        <begin position="491"/>
        <end position="582"/>
    </location>
</feature>
<dbReference type="STRING" id="692275.N1QLN0"/>
<evidence type="ECO:0000256" key="4">
    <source>
        <dbReference type="ARBA" id="ARBA00022692"/>
    </source>
</evidence>
<name>N1QLN0_SPHMS</name>
<evidence type="ECO:0000256" key="10">
    <source>
        <dbReference type="ARBA" id="ARBA00069139"/>
    </source>
</evidence>
<evidence type="ECO:0000256" key="1">
    <source>
        <dbReference type="ARBA" id="ARBA00004651"/>
    </source>
</evidence>
<dbReference type="PROSITE" id="PS50850">
    <property type="entry name" value="MFS"/>
    <property type="match status" value="1"/>
</dbReference>
<keyword evidence="6 13" id="KW-0472">Membrane</keyword>
<dbReference type="Pfam" id="PF07690">
    <property type="entry name" value="MFS_1"/>
    <property type="match status" value="1"/>
</dbReference>
<comment type="subcellular location">
    <subcellularLocation>
        <location evidence="1">Cell membrane</location>
        <topology evidence="1">Multi-pass membrane protein</topology>
    </subcellularLocation>
</comment>
<dbReference type="EMBL" id="KB456260">
    <property type="protein sequence ID" value="EMF16623.1"/>
    <property type="molecule type" value="Genomic_DNA"/>
</dbReference>